<reference evidence="1 2" key="1">
    <citation type="submission" date="2007-01" db="EMBL/GenBank/DDBJ databases">
        <title>Annotation of the draft genome assembly of Thermosinus carboxydivorans Nor1.</title>
        <authorList>
            <consortium name="US DOE Joint Genome Institute (JGI-ORNL)"/>
            <person name="Larimer F."/>
            <person name="Land M."/>
            <person name="Hauser L."/>
        </authorList>
    </citation>
    <scope>NUCLEOTIDE SEQUENCE [LARGE SCALE GENOMIC DNA]</scope>
    <source>
        <strain evidence="1 2">Nor1</strain>
    </source>
</reference>
<dbReference type="Gene3D" id="3.60.21.10">
    <property type="match status" value="1"/>
</dbReference>
<reference evidence="1 2" key="2">
    <citation type="submission" date="2007-01" db="EMBL/GenBank/DDBJ databases">
        <title>Sequencing of the draft genome and assembly of Thermosinus carboxydivorans Nor1.</title>
        <authorList>
            <consortium name="US DOE Joint Genome Institute (JGI-PGF)"/>
            <person name="Copeland A."/>
            <person name="Lucas S."/>
            <person name="Lapidus A."/>
            <person name="Barry K."/>
            <person name="Glavina del Rio T."/>
            <person name="Dalin E."/>
            <person name="Tice H."/>
            <person name="Bruce D."/>
            <person name="Pitluck S."/>
            <person name="Richardson P."/>
        </authorList>
    </citation>
    <scope>NUCLEOTIDE SEQUENCE [LARGE SCALE GENOMIC DNA]</scope>
    <source>
        <strain evidence="1 2">Nor1</strain>
    </source>
</reference>
<dbReference type="SUPFAM" id="SSF56300">
    <property type="entry name" value="Metallo-dependent phosphatases"/>
    <property type="match status" value="1"/>
</dbReference>
<dbReference type="PANTHER" id="PTHR30337">
    <property type="entry name" value="COMPONENT OF ATP-DEPENDENT DSDNA EXONUCLEASE"/>
    <property type="match status" value="1"/>
</dbReference>
<proteinExistence type="predicted"/>
<dbReference type="InterPro" id="IPR050535">
    <property type="entry name" value="DNA_Repair-Maintenance_Comp"/>
</dbReference>
<organism evidence="1 2">
    <name type="scientific">Thermosinus carboxydivorans Nor1</name>
    <dbReference type="NCBI Taxonomy" id="401526"/>
    <lineage>
        <taxon>Bacteria</taxon>
        <taxon>Bacillati</taxon>
        <taxon>Bacillota</taxon>
        <taxon>Negativicutes</taxon>
        <taxon>Selenomonadales</taxon>
        <taxon>Sporomusaceae</taxon>
        <taxon>Thermosinus</taxon>
    </lineage>
</organism>
<dbReference type="Proteomes" id="UP000005139">
    <property type="component" value="Unassembled WGS sequence"/>
</dbReference>
<dbReference type="InterPro" id="IPR029052">
    <property type="entry name" value="Metallo-depent_PP-like"/>
</dbReference>
<evidence type="ECO:0000313" key="2">
    <source>
        <dbReference type="Proteomes" id="UP000005139"/>
    </source>
</evidence>
<name>A1HMM4_9FIRM</name>
<keyword evidence="2" id="KW-1185">Reference proteome</keyword>
<dbReference type="OrthoDB" id="9773856at2"/>
<accession>A1HMM4</accession>
<dbReference type="EMBL" id="AAWL01000002">
    <property type="protein sequence ID" value="EAX48514.1"/>
    <property type="molecule type" value="Genomic_DNA"/>
</dbReference>
<evidence type="ECO:0000313" key="1">
    <source>
        <dbReference type="EMBL" id="EAX48514.1"/>
    </source>
</evidence>
<evidence type="ECO:0008006" key="3">
    <source>
        <dbReference type="Google" id="ProtNLM"/>
    </source>
</evidence>
<comment type="caution">
    <text evidence="1">The sequence shown here is derived from an EMBL/GenBank/DDBJ whole genome shotgun (WGS) entry which is preliminary data.</text>
</comment>
<dbReference type="eggNOG" id="COG0420">
    <property type="taxonomic scope" value="Bacteria"/>
</dbReference>
<dbReference type="RefSeq" id="WP_007288286.1">
    <property type="nucleotide sequence ID" value="NZ_AAWL01000002.1"/>
</dbReference>
<dbReference type="AlphaFoldDB" id="A1HMM4"/>
<gene>
    <name evidence="1" type="ORF">TcarDRAFT_1986</name>
</gene>
<protein>
    <recommendedName>
        <fullName evidence="3">Metallophosphoesterase</fullName>
    </recommendedName>
</protein>
<sequence length="257" mass="27731">MQIATAEEGQTFEFPSLSLAVHIKANTANRSPVSPLAGLTPHADFRWNVAVAHGSLQIPGKAAADDYPITFDQLAASGMDYVALGHWHNFYEVTSTSPLACYAGAAGTLSWTEADSGTVCLVDLDDSGVRVTRLSVAYHRWHDAECAFDEVEARLTELKGDTSLLRLTVRGDLPEGGAAKLAELTKRWQNAFFYLEIRSPASPSVAVNLDQVNENTFAGQFLLLAKERLAQAAPEDKNLLAKVLARGCQILTAGEVD</sequence>